<dbReference type="RefSeq" id="WP_220166574.1">
    <property type="nucleotide sequence ID" value="NZ_CP080507.1"/>
</dbReference>
<feature type="domain" description="RadC-like JAB" evidence="1">
    <location>
        <begin position="5"/>
        <end position="42"/>
    </location>
</feature>
<accession>A0A8F9XN60</accession>
<dbReference type="EMBL" id="CP080507">
    <property type="protein sequence ID" value="QYM80844.1"/>
    <property type="molecule type" value="Genomic_DNA"/>
</dbReference>
<evidence type="ECO:0000313" key="3">
    <source>
        <dbReference type="Proteomes" id="UP000825051"/>
    </source>
</evidence>
<protein>
    <recommendedName>
        <fullName evidence="1">RadC-like JAB domain-containing protein</fullName>
    </recommendedName>
</protein>
<proteinExistence type="predicted"/>
<dbReference type="KEGG" id="ole:K0B96_13775"/>
<sequence length="69" mass="7058">MLVRTVITLDTLDSTLAIPREVFRGAISAGASALVAAVNAPEPEGAGADCTSFCAKWLPGLGSNQRPSD</sequence>
<name>A0A8F9XN60_9BACT</name>
<evidence type="ECO:0000259" key="1">
    <source>
        <dbReference type="Pfam" id="PF04002"/>
    </source>
</evidence>
<reference evidence="2" key="1">
    <citation type="submission" date="2021-08" db="EMBL/GenBank/DDBJ databases">
        <title>Genome of a novel bacterium of the phylum Verrucomicrobia, Oleiharenicola sp. KSB-15.</title>
        <authorList>
            <person name="Chung J.-H."/>
            <person name="Ahn J.-H."/>
            <person name="Yoon Y."/>
            <person name="Kim D.-Y."/>
            <person name="An S.-H."/>
            <person name="Park I."/>
            <person name="Yeon J."/>
        </authorList>
    </citation>
    <scope>NUCLEOTIDE SEQUENCE</scope>
    <source>
        <strain evidence="2">KSB-15</strain>
    </source>
</reference>
<dbReference type="InterPro" id="IPR025657">
    <property type="entry name" value="RadC_JAB"/>
</dbReference>
<evidence type="ECO:0000313" key="2">
    <source>
        <dbReference type="EMBL" id="QYM80844.1"/>
    </source>
</evidence>
<keyword evidence="3" id="KW-1185">Reference proteome</keyword>
<dbReference type="AlphaFoldDB" id="A0A8F9XN60"/>
<dbReference type="Pfam" id="PF04002">
    <property type="entry name" value="RadC"/>
    <property type="match status" value="1"/>
</dbReference>
<dbReference type="Proteomes" id="UP000825051">
    <property type="component" value="Chromosome"/>
</dbReference>
<organism evidence="2 3">
    <name type="scientific">Horticoccus luteus</name>
    <dbReference type="NCBI Taxonomy" id="2862869"/>
    <lineage>
        <taxon>Bacteria</taxon>
        <taxon>Pseudomonadati</taxon>
        <taxon>Verrucomicrobiota</taxon>
        <taxon>Opitutia</taxon>
        <taxon>Opitutales</taxon>
        <taxon>Opitutaceae</taxon>
        <taxon>Horticoccus</taxon>
    </lineage>
</organism>
<gene>
    <name evidence="2" type="ORF">K0B96_13775</name>
</gene>